<comment type="caution">
    <text evidence="13">The sequence shown here is derived from an EMBL/GenBank/DDBJ whole genome shotgun (WGS) entry which is preliminary data.</text>
</comment>
<dbReference type="InterPro" id="IPR011712">
    <property type="entry name" value="Sig_transdc_His_kin_sub3_dim/P"/>
</dbReference>
<evidence type="ECO:0000256" key="8">
    <source>
        <dbReference type="ARBA" id="ARBA00023012"/>
    </source>
</evidence>
<dbReference type="EC" id="2.7.13.3" evidence="2"/>
<dbReference type="EMBL" id="JBHMCG010000193">
    <property type="protein sequence ID" value="MFB9578785.1"/>
    <property type="molecule type" value="Genomic_DNA"/>
</dbReference>
<dbReference type="PANTHER" id="PTHR24421:SF10">
    <property type="entry name" value="NITRATE_NITRITE SENSOR PROTEIN NARQ"/>
    <property type="match status" value="1"/>
</dbReference>
<keyword evidence="4" id="KW-0808">Transferase</keyword>
<dbReference type="InterPro" id="IPR036890">
    <property type="entry name" value="HATPase_C_sf"/>
</dbReference>
<evidence type="ECO:0000313" key="13">
    <source>
        <dbReference type="EMBL" id="MFB9578785.1"/>
    </source>
</evidence>
<dbReference type="GO" id="GO:0016301">
    <property type="term" value="F:kinase activity"/>
    <property type="evidence" value="ECO:0007669"/>
    <property type="project" value="UniProtKB-KW"/>
</dbReference>
<accession>A0ABV5RLQ0</accession>
<dbReference type="InterPro" id="IPR003594">
    <property type="entry name" value="HATPase_dom"/>
</dbReference>
<feature type="transmembrane region" description="Helical" evidence="9">
    <location>
        <begin position="130"/>
        <end position="149"/>
    </location>
</feature>
<feature type="domain" description="Histidine kinase/HSP90-like ATPase" evidence="10">
    <location>
        <begin position="285"/>
        <end position="373"/>
    </location>
</feature>
<dbReference type="Gene3D" id="1.20.5.1930">
    <property type="match status" value="1"/>
</dbReference>
<keyword evidence="9" id="KW-0472">Membrane</keyword>
<reference evidence="13 14" key="1">
    <citation type="submission" date="2024-09" db="EMBL/GenBank/DDBJ databases">
        <authorList>
            <person name="Sun Q."/>
            <person name="Mori K."/>
        </authorList>
    </citation>
    <scope>NUCLEOTIDE SEQUENCE [LARGE SCALE GENOMIC DNA]</scope>
    <source>
        <strain evidence="13 14">JCM 3331</strain>
    </source>
</reference>
<evidence type="ECO:0000256" key="6">
    <source>
        <dbReference type="ARBA" id="ARBA00022777"/>
    </source>
</evidence>
<dbReference type="Gene3D" id="3.30.565.10">
    <property type="entry name" value="Histidine kinase-like ATPase, C-terminal domain"/>
    <property type="match status" value="1"/>
</dbReference>
<keyword evidence="5" id="KW-0547">Nucleotide-binding</keyword>
<dbReference type="Proteomes" id="UP001589710">
    <property type="component" value="Unassembled WGS sequence"/>
</dbReference>
<feature type="domain" description="Signal transduction histidine kinase subgroup 3 dimerisation and phosphoacceptor" evidence="11">
    <location>
        <begin position="178"/>
        <end position="243"/>
    </location>
</feature>
<evidence type="ECO:0000259" key="11">
    <source>
        <dbReference type="Pfam" id="PF07730"/>
    </source>
</evidence>
<name>A0ABV5RLQ0_9ACTN</name>
<evidence type="ECO:0000256" key="2">
    <source>
        <dbReference type="ARBA" id="ARBA00012438"/>
    </source>
</evidence>
<proteinExistence type="predicted"/>
<protein>
    <recommendedName>
        <fullName evidence="2">histidine kinase</fullName>
        <ecNumber evidence="2">2.7.13.3</ecNumber>
    </recommendedName>
</protein>
<evidence type="ECO:0000313" key="14">
    <source>
        <dbReference type="Proteomes" id="UP001589710"/>
    </source>
</evidence>
<sequence length="379" mass="39856">MQGDIDRRTHLLDTALAVAIGAAVLAAAYAASGPGTLDLLLVAVGSLALAGHRKAPRAVLAVTTVSMLGYVVHAHPGTWAAFPVLAAVHAAARSGHRVWGIVAGALFLAGYFMVLIVAAPSAQDTVERTVLLLGWFLCAGVTGLIDKNWQAYLRQTEQRALDAERSRDETALRRAGEERLRIARELHDSLTHSISIVKLQAGVAVHLARKRGSEVEPALLAIQEASGEAMRELRATLEVLRTDVVEPGTGLDRIDELAERARTAGIALSVTVTGVERTLPSDVDRAAYRIVQEALTNVARHADRARTTVEIVYGKHALTVSVDDQGPCAPGDAVTAGTGLTGMGERVRALGGTLAAAPRPGGGFSVRAELPLRTMGTAV</sequence>
<keyword evidence="14" id="KW-1185">Reference proteome</keyword>
<dbReference type="Pfam" id="PF07730">
    <property type="entry name" value="HisKA_3"/>
    <property type="match status" value="1"/>
</dbReference>
<evidence type="ECO:0000256" key="9">
    <source>
        <dbReference type="SAM" id="Phobius"/>
    </source>
</evidence>
<dbReference type="PANTHER" id="PTHR24421">
    <property type="entry name" value="NITRATE/NITRITE SENSOR PROTEIN NARX-RELATED"/>
    <property type="match status" value="1"/>
</dbReference>
<keyword evidence="3" id="KW-0597">Phosphoprotein</keyword>
<evidence type="ECO:0000256" key="3">
    <source>
        <dbReference type="ARBA" id="ARBA00022553"/>
    </source>
</evidence>
<dbReference type="InterPro" id="IPR055558">
    <property type="entry name" value="DUF7134"/>
</dbReference>
<keyword evidence="8" id="KW-0902">Two-component regulatory system</keyword>
<evidence type="ECO:0000256" key="1">
    <source>
        <dbReference type="ARBA" id="ARBA00000085"/>
    </source>
</evidence>
<dbReference type="Pfam" id="PF23539">
    <property type="entry name" value="DUF7134"/>
    <property type="match status" value="1"/>
</dbReference>
<keyword evidence="6 13" id="KW-0418">Kinase</keyword>
<keyword evidence="9" id="KW-1133">Transmembrane helix</keyword>
<feature type="transmembrane region" description="Helical" evidence="9">
    <location>
        <begin position="98"/>
        <end position="118"/>
    </location>
</feature>
<gene>
    <name evidence="13" type="ORF">ACFFTL_42655</name>
</gene>
<feature type="transmembrane region" description="Helical" evidence="9">
    <location>
        <begin position="67"/>
        <end position="92"/>
    </location>
</feature>
<dbReference type="InterPro" id="IPR050482">
    <property type="entry name" value="Sensor_HK_TwoCompSys"/>
</dbReference>
<dbReference type="RefSeq" id="WP_345511356.1">
    <property type="nucleotide sequence ID" value="NZ_BAAAXD010000011.1"/>
</dbReference>
<evidence type="ECO:0000256" key="5">
    <source>
        <dbReference type="ARBA" id="ARBA00022741"/>
    </source>
</evidence>
<feature type="domain" description="DUF7134" evidence="12">
    <location>
        <begin position="6"/>
        <end position="135"/>
    </location>
</feature>
<evidence type="ECO:0000256" key="7">
    <source>
        <dbReference type="ARBA" id="ARBA00022840"/>
    </source>
</evidence>
<dbReference type="Pfam" id="PF02518">
    <property type="entry name" value="HATPase_c"/>
    <property type="match status" value="1"/>
</dbReference>
<evidence type="ECO:0000256" key="4">
    <source>
        <dbReference type="ARBA" id="ARBA00022679"/>
    </source>
</evidence>
<dbReference type="SUPFAM" id="SSF55874">
    <property type="entry name" value="ATPase domain of HSP90 chaperone/DNA topoisomerase II/histidine kinase"/>
    <property type="match status" value="1"/>
</dbReference>
<evidence type="ECO:0000259" key="12">
    <source>
        <dbReference type="Pfam" id="PF23539"/>
    </source>
</evidence>
<dbReference type="CDD" id="cd16917">
    <property type="entry name" value="HATPase_UhpB-NarQ-NarX-like"/>
    <property type="match status" value="1"/>
</dbReference>
<evidence type="ECO:0000259" key="10">
    <source>
        <dbReference type="Pfam" id="PF02518"/>
    </source>
</evidence>
<comment type="catalytic activity">
    <reaction evidence="1">
        <text>ATP + protein L-histidine = ADP + protein N-phospho-L-histidine.</text>
        <dbReference type="EC" id="2.7.13.3"/>
    </reaction>
</comment>
<keyword evidence="9" id="KW-0812">Transmembrane</keyword>
<feature type="transmembrane region" description="Helical" evidence="9">
    <location>
        <begin position="12"/>
        <end position="31"/>
    </location>
</feature>
<organism evidence="13 14">
    <name type="scientific">Streptomyces yanii</name>
    <dbReference type="NCBI Taxonomy" id="78510"/>
    <lineage>
        <taxon>Bacteria</taxon>
        <taxon>Bacillati</taxon>
        <taxon>Actinomycetota</taxon>
        <taxon>Actinomycetes</taxon>
        <taxon>Kitasatosporales</taxon>
        <taxon>Streptomycetaceae</taxon>
        <taxon>Streptomyces</taxon>
    </lineage>
</organism>
<keyword evidence="7" id="KW-0067">ATP-binding</keyword>